<evidence type="ECO:0000313" key="1">
    <source>
        <dbReference type="EMBL" id="EHM42835.1"/>
    </source>
</evidence>
<dbReference type="EMBL" id="AGCI01000048">
    <property type="protein sequence ID" value="EHM42835.1"/>
    <property type="molecule type" value="Genomic_DNA"/>
</dbReference>
<sequence>MLVKTNFVTVNKMRVNLSCEGEWVAHTTKNIVIYLNGEIIIC</sequence>
<comment type="caution">
    <text evidence="1">The sequence shown here is derived from an EMBL/GenBank/DDBJ whole genome shotgun (WGS) entry which is preliminary data.</text>
</comment>
<name>G9Y6F5_HAFAL</name>
<proteinExistence type="predicted"/>
<dbReference type="Proteomes" id="UP000005959">
    <property type="component" value="Unassembled WGS sequence"/>
</dbReference>
<protein>
    <submittedName>
        <fullName evidence="1">Uncharacterized protein</fullName>
    </submittedName>
</protein>
<evidence type="ECO:0000313" key="2">
    <source>
        <dbReference type="Proteomes" id="UP000005959"/>
    </source>
</evidence>
<dbReference type="HOGENOM" id="CLU_3252331_0_0_6"/>
<reference evidence="1 2" key="1">
    <citation type="submission" date="2011-08" db="EMBL/GenBank/DDBJ databases">
        <authorList>
            <person name="Weinstock G."/>
            <person name="Sodergren E."/>
            <person name="Clifton S."/>
            <person name="Fulton L."/>
            <person name="Fulton B."/>
            <person name="Courtney L."/>
            <person name="Fronick C."/>
            <person name="Harrison M."/>
            <person name="Strong C."/>
            <person name="Farmer C."/>
            <person name="Delahaunty K."/>
            <person name="Markovic C."/>
            <person name="Hall O."/>
            <person name="Minx P."/>
            <person name="Tomlinson C."/>
            <person name="Mitreva M."/>
            <person name="Hou S."/>
            <person name="Chen J."/>
            <person name="Wollam A."/>
            <person name="Pepin K.H."/>
            <person name="Johnson M."/>
            <person name="Bhonagiri V."/>
            <person name="Zhang X."/>
            <person name="Suruliraj S."/>
            <person name="Warren W."/>
            <person name="Chinwalla A."/>
            <person name="Mardis E.R."/>
            <person name="Wilson R.K."/>
        </authorList>
    </citation>
    <scope>NUCLEOTIDE SEQUENCE [LARGE SCALE GENOMIC DNA]</scope>
    <source>
        <strain evidence="1 2">ATCC 51873</strain>
    </source>
</reference>
<organism evidence="1 2">
    <name type="scientific">Hafnia alvei ATCC 51873</name>
    <dbReference type="NCBI Taxonomy" id="1002364"/>
    <lineage>
        <taxon>Bacteria</taxon>
        <taxon>Pseudomonadati</taxon>
        <taxon>Pseudomonadota</taxon>
        <taxon>Gammaproteobacteria</taxon>
        <taxon>Enterobacterales</taxon>
        <taxon>Hafniaceae</taxon>
        <taxon>Hafnia</taxon>
    </lineage>
</organism>
<accession>G9Y6F5</accession>
<gene>
    <name evidence="1" type="ORF">HMPREF0454_02238</name>
</gene>
<dbReference type="AlphaFoldDB" id="G9Y6F5"/>